<feature type="transmembrane region" description="Helical" evidence="6">
    <location>
        <begin position="21"/>
        <end position="42"/>
    </location>
</feature>
<name>A0ABV3ZCI0_9BACT</name>
<dbReference type="Proteomes" id="UP001560573">
    <property type="component" value="Unassembled WGS sequence"/>
</dbReference>
<dbReference type="InterPro" id="IPR058634">
    <property type="entry name" value="AaeA-lik-b-barrel"/>
</dbReference>
<evidence type="ECO:0000256" key="4">
    <source>
        <dbReference type="ARBA" id="ARBA00023136"/>
    </source>
</evidence>
<dbReference type="SUPFAM" id="SSF111369">
    <property type="entry name" value="HlyD-like secretion proteins"/>
    <property type="match status" value="3"/>
</dbReference>
<feature type="domain" description="Multidrug resistance protein MdtA-like barrel-sandwich hybrid" evidence="7">
    <location>
        <begin position="63"/>
        <end position="256"/>
    </location>
</feature>
<sequence>MKEQHTSPKKEPKKEKNFYHHFITALSILVVIVGIGGGIYFFTFYHDHEETNDAQIEQYVTPVISRITGYIQAVRFQENQFVHKGDTLVVIDNREFKSKLDMAVADLSSAKQSVHVMERGVITSKSNTAIHKAQIDAAQAQLWKAEQDYKRYDNLVKEEAATEQQFEQMKANYESAKAHYNELVNSLAATNLSTEEASSKVDPVVSSVQAKQAAVDNAALFYSYTVITAPYDGWVGRKTIQPGQLVKEGQTLVSVVSKEKWVTANFKETQVQQLAEGNDVVIKADATGNKIFRGKVESLSPASGARFSLLPPDNATGNFVKIEQRIPVRIQLTGNEKETAFLRAGMNVIVTVKNNDKVSR</sequence>
<dbReference type="InterPro" id="IPR050739">
    <property type="entry name" value="MFP"/>
</dbReference>
<evidence type="ECO:0000256" key="2">
    <source>
        <dbReference type="ARBA" id="ARBA00022692"/>
    </source>
</evidence>
<dbReference type="InterPro" id="IPR058625">
    <property type="entry name" value="MdtA-like_BSH"/>
</dbReference>
<accession>A0ABV3ZCI0</accession>
<keyword evidence="3 6" id="KW-1133">Transmembrane helix</keyword>
<keyword evidence="2 6" id="KW-0812">Transmembrane</keyword>
<evidence type="ECO:0000256" key="5">
    <source>
        <dbReference type="SAM" id="Coils"/>
    </source>
</evidence>
<dbReference type="PANTHER" id="PTHR30386">
    <property type="entry name" value="MEMBRANE FUSION SUBUNIT OF EMRAB-TOLC MULTIDRUG EFFLUX PUMP"/>
    <property type="match status" value="1"/>
</dbReference>
<feature type="domain" description="p-hydroxybenzoic acid efflux pump subunit AaeA-like beta-barrel" evidence="8">
    <location>
        <begin position="262"/>
        <end position="352"/>
    </location>
</feature>
<keyword evidence="10" id="KW-1185">Reference proteome</keyword>
<dbReference type="RefSeq" id="WP_369328982.1">
    <property type="nucleotide sequence ID" value="NZ_JAULBC010000002.1"/>
</dbReference>
<evidence type="ECO:0000259" key="7">
    <source>
        <dbReference type="Pfam" id="PF25917"/>
    </source>
</evidence>
<gene>
    <name evidence="9" type="ORF">QTN47_08750</name>
</gene>
<comment type="caution">
    <text evidence="9">The sequence shown here is derived from an EMBL/GenBank/DDBJ whole genome shotgun (WGS) entry which is preliminary data.</text>
</comment>
<reference evidence="9 10" key="1">
    <citation type="submission" date="2023-07" db="EMBL/GenBank/DDBJ databases">
        <authorList>
            <person name="Lian W.-H."/>
        </authorList>
    </citation>
    <scope>NUCLEOTIDE SEQUENCE [LARGE SCALE GENOMIC DNA]</scope>
    <source>
        <strain evidence="9 10">SYSU DXS3180</strain>
    </source>
</reference>
<feature type="coiled-coil region" evidence="5">
    <location>
        <begin position="135"/>
        <end position="172"/>
    </location>
</feature>
<proteinExistence type="predicted"/>
<evidence type="ECO:0000259" key="8">
    <source>
        <dbReference type="Pfam" id="PF25963"/>
    </source>
</evidence>
<evidence type="ECO:0000313" key="9">
    <source>
        <dbReference type="EMBL" id="MEX6687577.1"/>
    </source>
</evidence>
<dbReference type="Gene3D" id="2.40.30.170">
    <property type="match status" value="1"/>
</dbReference>
<evidence type="ECO:0000256" key="1">
    <source>
        <dbReference type="ARBA" id="ARBA00004167"/>
    </source>
</evidence>
<comment type="subcellular location">
    <subcellularLocation>
        <location evidence="1">Membrane</location>
        <topology evidence="1">Single-pass membrane protein</topology>
    </subcellularLocation>
</comment>
<keyword evidence="5" id="KW-0175">Coiled coil</keyword>
<protein>
    <submittedName>
        <fullName evidence="9">HlyD family secretion protein</fullName>
    </submittedName>
</protein>
<dbReference type="EMBL" id="JAULBC010000002">
    <property type="protein sequence ID" value="MEX6687577.1"/>
    <property type="molecule type" value="Genomic_DNA"/>
</dbReference>
<evidence type="ECO:0000256" key="3">
    <source>
        <dbReference type="ARBA" id="ARBA00022989"/>
    </source>
</evidence>
<keyword evidence="4 6" id="KW-0472">Membrane</keyword>
<dbReference type="PANTHER" id="PTHR30386:SF26">
    <property type="entry name" value="TRANSPORT PROTEIN COMB"/>
    <property type="match status" value="1"/>
</dbReference>
<evidence type="ECO:0000256" key="6">
    <source>
        <dbReference type="SAM" id="Phobius"/>
    </source>
</evidence>
<organism evidence="9 10">
    <name type="scientific">Danxiaibacter flavus</name>
    <dbReference type="NCBI Taxonomy" id="3049108"/>
    <lineage>
        <taxon>Bacteria</taxon>
        <taxon>Pseudomonadati</taxon>
        <taxon>Bacteroidota</taxon>
        <taxon>Chitinophagia</taxon>
        <taxon>Chitinophagales</taxon>
        <taxon>Chitinophagaceae</taxon>
        <taxon>Danxiaibacter</taxon>
    </lineage>
</organism>
<dbReference type="Pfam" id="PF25963">
    <property type="entry name" value="Beta-barrel_AAEA"/>
    <property type="match status" value="1"/>
</dbReference>
<evidence type="ECO:0000313" key="10">
    <source>
        <dbReference type="Proteomes" id="UP001560573"/>
    </source>
</evidence>
<dbReference type="Pfam" id="PF25917">
    <property type="entry name" value="BSH_RND"/>
    <property type="match status" value="1"/>
</dbReference>
<dbReference type="Gene3D" id="1.10.287.470">
    <property type="entry name" value="Helix hairpin bin"/>
    <property type="match status" value="1"/>
</dbReference>
<dbReference type="Gene3D" id="2.40.50.100">
    <property type="match status" value="1"/>
</dbReference>